<protein>
    <submittedName>
        <fullName evidence="3">ABC transporter substrate-binding protein</fullName>
    </submittedName>
</protein>
<dbReference type="Gene3D" id="3.40.50.1980">
    <property type="entry name" value="Nitrogenase molybdenum iron protein domain"/>
    <property type="match status" value="2"/>
</dbReference>
<dbReference type="Proteomes" id="UP000515847">
    <property type="component" value="Chromosome"/>
</dbReference>
<accession>A0A7G6E3L6</accession>
<dbReference type="InterPro" id="IPR002491">
    <property type="entry name" value="ABC_transptr_periplasmic_BD"/>
</dbReference>
<gene>
    <name evidence="3" type="ORF">BR63_10355</name>
</gene>
<reference evidence="3 4" key="1">
    <citation type="journal article" date="2019" name="Front. Microbiol.">
        <title>Thermoanaerosceptrum fracticalcis gen. nov. sp. nov., a Novel Fumarate-Fermenting Microorganism From a Deep Fractured Carbonate Aquifer of the US Great Basin.</title>
        <authorList>
            <person name="Hamilton-Brehm S.D."/>
            <person name="Stewart L.E."/>
            <person name="Zavarin M."/>
            <person name="Caldwell M."/>
            <person name="Lawson P.A."/>
            <person name="Onstott T.C."/>
            <person name="Grzymski J."/>
            <person name="Neveux I."/>
            <person name="Lollar B.S."/>
            <person name="Russell C.E."/>
            <person name="Moser D.P."/>
        </authorList>
    </citation>
    <scope>NUCLEOTIDE SEQUENCE [LARGE SCALE GENOMIC DNA]</scope>
    <source>
        <strain evidence="3 4">DRI-13</strain>
    </source>
</reference>
<dbReference type="CDD" id="cd01147">
    <property type="entry name" value="HemV-2"/>
    <property type="match status" value="1"/>
</dbReference>
<sequence>MRKIKLSPLFITLLLAAVLVLGGCVPKGEQDKAANSFMVTDMLGRQVTLKKPVERVVAIGPGALRLYCYINGIDKVVGVEQLEKNNPTGRPYLLAYPSLTSLPVIGPGGPNNAPDPEKIVAVKPDVIFTTYNADKASVDALQGKTGIPVVALSYGKVSAFDPAVYSSLKLIGEIMGQEKKAQELIGYMEKCKEDLNNRTKDIPDNKKPTVYVGALGARGAHGIESTQGKYSLLEAIHAKNVVDETGKTGSIMIDKEKLIQWNPDIIFIDLAGYSIVQDDYQKNPAFYKALSAVRKGELYSQLPYNFYTTNIDTALADAYYLGKVIYPRQFEDVDPEKKADEIYQHLLGKPLYAQMAKDFGGFKKLTLP</sequence>
<keyword evidence="4" id="KW-1185">Reference proteome</keyword>
<evidence type="ECO:0000256" key="1">
    <source>
        <dbReference type="ARBA" id="ARBA00008814"/>
    </source>
</evidence>
<dbReference type="InterPro" id="IPR050902">
    <property type="entry name" value="ABC_Transporter_SBP"/>
</dbReference>
<dbReference type="KEGG" id="tfr:BR63_10355"/>
<feature type="domain" description="Fe/B12 periplasmic-binding" evidence="2">
    <location>
        <begin position="55"/>
        <end position="329"/>
    </location>
</feature>
<dbReference type="Pfam" id="PF01497">
    <property type="entry name" value="Peripla_BP_2"/>
    <property type="match status" value="1"/>
</dbReference>
<comment type="similarity">
    <text evidence="1">Belongs to the bacterial solute-binding protein 8 family.</text>
</comment>
<dbReference type="OrthoDB" id="9787830at2"/>
<dbReference type="EMBL" id="CP045798">
    <property type="protein sequence ID" value="QNB46670.1"/>
    <property type="molecule type" value="Genomic_DNA"/>
</dbReference>
<dbReference type="SUPFAM" id="SSF53807">
    <property type="entry name" value="Helical backbone' metal receptor"/>
    <property type="match status" value="1"/>
</dbReference>
<dbReference type="AlphaFoldDB" id="A0A7G6E3L6"/>
<name>A0A7G6E3L6_THEFR</name>
<organism evidence="3 4">
    <name type="scientific">Thermanaerosceptrum fracticalcis</name>
    <dbReference type="NCBI Taxonomy" id="1712410"/>
    <lineage>
        <taxon>Bacteria</taxon>
        <taxon>Bacillati</taxon>
        <taxon>Bacillota</taxon>
        <taxon>Clostridia</taxon>
        <taxon>Eubacteriales</taxon>
        <taxon>Peptococcaceae</taxon>
        <taxon>Thermanaerosceptrum</taxon>
    </lineage>
</organism>
<dbReference type="PROSITE" id="PS50983">
    <property type="entry name" value="FE_B12_PBP"/>
    <property type="match status" value="1"/>
</dbReference>
<dbReference type="RefSeq" id="WP_034420030.1">
    <property type="nucleotide sequence ID" value="NZ_CP045798.1"/>
</dbReference>
<evidence type="ECO:0000313" key="3">
    <source>
        <dbReference type="EMBL" id="QNB46670.1"/>
    </source>
</evidence>
<evidence type="ECO:0000313" key="4">
    <source>
        <dbReference type="Proteomes" id="UP000515847"/>
    </source>
</evidence>
<proteinExistence type="inferred from homology"/>
<dbReference type="PANTHER" id="PTHR30535:SF34">
    <property type="entry name" value="MOLYBDATE-BINDING PROTEIN MOLA"/>
    <property type="match status" value="1"/>
</dbReference>
<evidence type="ECO:0000259" key="2">
    <source>
        <dbReference type="PROSITE" id="PS50983"/>
    </source>
</evidence>
<dbReference type="PANTHER" id="PTHR30535">
    <property type="entry name" value="VITAMIN B12-BINDING PROTEIN"/>
    <property type="match status" value="1"/>
</dbReference>
<dbReference type="PROSITE" id="PS51257">
    <property type="entry name" value="PROKAR_LIPOPROTEIN"/>
    <property type="match status" value="1"/>
</dbReference>